<name>A0ACC7P3A4_9BACL</name>
<protein>
    <submittedName>
        <fullName evidence="1">Uncharacterized protein</fullName>
    </submittedName>
</protein>
<reference evidence="1" key="1">
    <citation type="submission" date="2024-12" db="EMBL/GenBank/DDBJ databases">
        <authorList>
            <person name="Wu N."/>
        </authorList>
    </citation>
    <scope>NUCLEOTIDE SEQUENCE</scope>
    <source>
        <strain evidence="1">P15</strain>
    </source>
</reference>
<evidence type="ECO:0000313" key="2">
    <source>
        <dbReference type="Proteomes" id="UP001631969"/>
    </source>
</evidence>
<dbReference type="Proteomes" id="UP001631969">
    <property type="component" value="Unassembled WGS sequence"/>
</dbReference>
<organism evidence="1 2">
    <name type="scientific">Paenibacillus mesotrionivorans</name>
    <dbReference type="NCBI Taxonomy" id="3160968"/>
    <lineage>
        <taxon>Bacteria</taxon>
        <taxon>Bacillati</taxon>
        <taxon>Bacillota</taxon>
        <taxon>Bacilli</taxon>
        <taxon>Bacillales</taxon>
        <taxon>Paenibacillaceae</taxon>
        <taxon>Paenibacillus</taxon>
    </lineage>
</organism>
<comment type="caution">
    <text evidence="1">The sequence shown here is derived from an EMBL/GenBank/DDBJ whole genome shotgun (WGS) entry which is preliminary data.</text>
</comment>
<dbReference type="EMBL" id="JBJURJ010000010">
    <property type="protein sequence ID" value="MFM9329792.1"/>
    <property type="molecule type" value="Genomic_DNA"/>
</dbReference>
<evidence type="ECO:0000313" key="1">
    <source>
        <dbReference type="EMBL" id="MFM9329792.1"/>
    </source>
</evidence>
<gene>
    <name evidence="1" type="ORF">ACI1P1_15965</name>
</gene>
<accession>A0ACC7P3A4</accession>
<proteinExistence type="predicted"/>
<sequence length="80" mass="8327">MRAVLAPGGFLLVIGQFSQRESIDSAAVLAWLSGRLAGLSAGPGAGELEQACRSAGLELVRQLPTGPFSGNLYTARRDEP</sequence>
<keyword evidence="2" id="KW-1185">Reference proteome</keyword>